<dbReference type="Proteomes" id="UP001341840">
    <property type="component" value="Unassembled WGS sequence"/>
</dbReference>
<evidence type="ECO:0000313" key="3">
    <source>
        <dbReference type="EMBL" id="MED6110869.1"/>
    </source>
</evidence>
<evidence type="ECO:0000313" key="4">
    <source>
        <dbReference type="Proteomes" id="UP001341840"/>
    </source>
</evidence>
<keyword evidence="1" id="KW-0808">Transferase</keyword>
<evidence type="ECO:0000256" key="1">
    <source>
        <dbReference type="ARBA" id="ARBA00022679"/>
    </source>
</evidence>
<keyword evidence="4" id="KW-1185">Reference proteome</keyword>
<name>A0ABU6QI45_9FABA</name>
<protein>
    <submittedName>
        <fullName evidence="3">Uncharacterized protein</fullName>
    </submittedName>
</protein>
<dbReference type="InterPro" id="IPR051504">
    <property type="entry name" value="Plant_metabolite_acyltrans"/>
</dbReference>
<evidence type="ECO:0000256" key="2">
    <source>
        <dbReference type="ARBA" id="ARBA00023315"/>
    </source>
</evidence>
<dbReference type="Gene3D" id="3.30.559.10">
    <property type="entry name" value="Chloramphenicol acetyltransferase-like domain"/>
    <property type="match status" value="2"/>
</dbReference>
<dbReference type="EMBL" id="JASCZI010000297">
    <property type="protein sequence ID" value="MED6110869.1"/>
    <property type="molecule type" value="Genomic_DNA"/>
</dbReference>
<sequence length="487" mass="53696">MPEPSSSFKVVQLCSVSPPPLNGTTTSSSSSSSSIFMPLTFFDIIWLRFPPVERLFFYKFPNYPSSNSFFYDSVLPNLKHSLSLTLQHFLPLVGNIIWPSDSPKPVIHYVPNQDSVTLTIAESNDDAANVFEQLCSNSCDASQRYFLVPQLAISHEKASLLALQVTLFPKFGFCIGITTHHAAMDGKSSTMFMKAWSYTCSKLLESPSSLPLPENLTPFLDRSVIRDPTKIGEGYADSWLNHGGTNNNNRSLKVWDSPNEFAKEGYGVKALFELSPTQIMKLKEHAKSKMGGTKSVKLSTFSVTCAYVLSCLVKTEEQQLLETVVKKVYFIFSVDCRTRLEPPIVSTYFGNCIAGEKVEAEIEGLLLGNNIINDGFMVALEAISEGLKRVEDGIEMNGAETWLSDMLSFVGGAKIYSMAGSPRFGVYDVDFGYGRPEKVDMTSTDKTGAFSLSENKDNNGGIQIGLALKISDMKAFSTLFHQGLQSL</sequence>
<organism evidence="3 4">
    <name type="scientific">Stylosanthes scabra</name>
    <dbReference type="NCBI Taxonomy" id="79078"/>
    <lineage>
        <taxon>Eukaryota</taxon>
        <taxon>Viridiplantae</taxon>
        <taxon>Streptophyta</taxon>
        <taxon>Embryophyta</taxon>
        <taxon>Tracheophyta</taxon>
        <taxon>Spermatophyta</taxon>
        <taxon>Magnoliopsida</taxon>
        <taxon>eudicotyledons</taxon>
        <taxon>Gunneridae</taxon>
        <taxon>Pentapetalae</taxon>
        <taxon>rosids</taxon>
        <taxon>fabids</taxon>
        <taxon>Fabales</taxon>
        <taxon>Fabaceae</taxon>
        <taxon>Papilionoideae</taxon>
        <taxon>50 kb inversion clade</taxon>
        <taxon>dalbergioids sensu lato</taxon>
        <taxon>Dalbergieae</taxon>
        <taxon>Pterocarpus clade</taxon>
        <taxon>Stylosanthes</taxon>
    </lineage>
</organism>
<accession>A0ABU6QI45</accession>
<gene>
    <name evidence="3" type="ORF">PIB30_046947</name>
</gene>
<dbReference type="PANTHER" id="PTHR31625">
    <property type="match status" value="1"/>
</dbReference>
<comment type="caution">
    <text evidence="3">The sequence shown here is derived from an EMBL/GenBank/DDBJ whole genome shotgun (WGS) entry which is preliminary data.</text>
</comment>
<reference evidence="3 4" key="1">
    <citation type="journal article" date="2023" name="Plants (Basel)">
        <title>Bridging the Gap: Combining Genomics and Transcriptomics Approaches to Understand Stylosanthes scabra, an Orphan Legume from the Brazilian Caatinga.</title>
        <authorList>
            <person name="Ferreira-Neto J.R.C."/>
            <person name="da Silva M.D."/>
            <person name="Binneck E."/>
            <person name="de Melo N.F."/>
            <person name="da Silva R.H."/>
            <person name="de Melo A.L.T.M."/>
            <person name="Pandolfi V."/>
            <person name="Bustamante F.O."/>
            <person name="Brasileiro-Vidal A.C."/>
            <person name="Benko-Iseppon A.M."/>
        </authorList>
    </citation>
    <scope>NUCLEOTIDE SEQUENCE [LARGE SCALE GENOMIC DNA]</scope>
    <source>
        <tissue evidence="3">Leaves</tissue>
    </source>
</reference>
<keyword evidence="2" id="KW-0012">Acyltransferase</keyword>
<dbReference type="Pfam" id="PF02458">
    <property type="entry name" value="Transferase"/>
    <property type="match status" value="1"/>
</dbReference>
<proteinExistence type="predicted"/>
<dbReference type="InterPro" id="IPR023213">
    <property type="entry name" value="CAT-like_dom_sf"/>
</dbReference>